<keyword evidence="2" id="KW-0964">Secreted</keyword>
<keyword evidence="9" id="KW-1185">Reference proteome</keyword>
<proteinExistence type="predicted"/>
<dbReference type="Pfam" id="PF18962">
    <property type="entry name" value="Por_Secre_tail"/>
    <property type="match status" value="1"/>
</dbReference>
<dbReference type="SUPFAM" id="SSF50998">
    <property type="entry name" value="Quinoprotein alcohol dehydrogenase-like"/>
    <property type="match status" value="1"/>
</dbReference>
<feature type="domain" description="Carbohydrate-binding module family 96" evidence="7">
    <location>
        <begin position="598"/>
        <end position="758"/>
    </location>
</feature>
<feature type="signal peptide" evidence="4">
    <location>
        <begin position="1"/>
        <end position="22"/>
    </location>
</feature>
<dbReference type="NCBIfam" id="TIGR04183">
    <property type="entry name" value="Por_Secre_tail"/>
    <property type="match status" value="1"/>
</dbReference>
<name>A0ABX7I0Z3_9BACT</name>
<dbReference type="PANTHER" id="PTHR42754">
    <property type="entry name" value="ENDOGLUCANASE"/>
    <property type="match status" value="1"/>
</dbReference>
<evidence type="ECO:0000256" key="1">
    <source>
        <dbReference type="ARBA" id="ARBA00004613"/>
    </source>
</evidence>
<feature type="chain" id="PRO_5045933933" evidence="4">
    <location>
        <begin position="23"/>
        <end position="863"/>
    </location>
</feature>
<evidence type="ECO:0000256" key="3">
    <source>
        <dbReference type="ARBA" id="ARBA00022729"/>
    </source>
</evidence>
<dbReference type="InterPro" id="IPR008979">
    <property type="entry name" value="Galactose-bd-like_sf"/>
</dbReference>
<sequence>MREFSLPFSLLLLCIASFGVIAQPAVQWDKTIGGDYSDILRSVIQTRDGGYILGGSSESSISGNKTAPYKGRFDYWIVKVAPDGSKKWDRSLGGTNEETLYAVKEAADGSFFVAGQSFSTVNRDKTVPSKGLGDIWIVKLSASGQINWQKTIGTRANETMSTMEITPDGGLAIAGTTSPPDQYGTPTNRGWFLKLDSLAELQWSKDIFVDGKTPSLNTVTLTPDGGYLLGVGTGTLQDSGGTYYLVRLTSAGNVLWTREFKGTYNSSVLQSVIATPDGGYVLGGTTNAAAGFDKSEESIGFDYWIIKITSNGIKEWENTIQGSDNDHFAGMQLTKDGGYLIAGSSLSETGLDKTVANNGYSNIWLVKLSATGSIVWNDVIGSNNREYGDRASDIIATRDGGYLLAATSSSLTGGDKTETSRGQEDYWIVKLAPESAALPKMPIRINAGGPAFTTATGKLFTADQYYAGIERPSTVATGDILNTTNDVLYRSGRISPSFSYNIPIMSGEVNVTLHFAETYFGTPGKKGGAGSRQFHVNMEGSRKLTNYDIFVAAGGAMRAVQVTFPVTVTDGLLNIDFLTGAADMPRICAIEVMSAGLTLNPIADSYVQGGIYSYNNYGTANLQIKSLTNDPDVSRAAYLKFQLPATGVITSAKLRIYGHNHENSNGINLHAFGVNDDSWTESGINKTNAPAASTPSLGSVAVNGQYQNYEIDVTSYVKAQQQSGDGMVSLLLDDPSSRNIKLVFNSREMNRAPQLFIQASSSGARVSQEAVVSETPEKEPSAIYPNPVKDQLTVSLSAGHSGPISFELINVFGNGYKLTAPQSARPGESTALNIANLPVNTGIYLLKIESETFTELVRMVIEK</sequence>
<dbReference type="Proteomes" id="UP000612680">
    <property type="component" value="Chromosome"/>
</dbReference>
<keyword evidence="3 4" id="KW-0732">Signal</keyword>
<dbReference type="Pfam" id="PF24517">
    <property type="entry name" value="CBM96"/>
    <property type="match status" value="1"/>
</dbReference>
<evidence type="ECO:0000259" key="6">
    <source>
        <dbReference type="Pfam" id="PF18962"/>
    </source>
</evidence>
<dbReference type="EMBL" id="CP056775">
    <property type="protein sequence ID" value="QRQ99512.1"/>
    <property type="molecule type" value="Genomic_DNA"/>
</dbReference>
<dbReference type="NCBIfam" id="NF033679">
    <property type="entry name" value="DNRLRE_dom"/>
    <property type="match status" value="1"/>
</dbReference>
<dbReference type="Gene3D" id="2.60.120.430">
    <property type="entry name" value="Galactose-binding lectin"/>
    <property type="match status" value="1"/>
</dbReference>
<dbReference type="InterPro" id="IPR011047">
    <property type="entry name" value="Quinoprotein_ADH-like_sf"/>
</dbReference>
<feature type="domain" description="Secretion system C-terminal sorting" evidence="6">
    <location>
        <begin position="783"/>
        <end position="860"/>
    </location>
</feature>
<dbReference type="InterPro" id="IPR026444">
    <property type="entry name" value="Secre_tail"/>
</dbReference>
<reference evidence="8 9" key="1">
    <citation type="submission" date="2020-06" db="EMBL/GenBank/DDBJ databases">
        <title>Dyadobacter sandarakinus sp. nov., isolated from the soil of the Arctic Yellow River Station.</title>
        <authorList>
            <person name="Zhang Y."/>
            <person name="Peng F."/>
        </authorList>
    </citation>
    <scope>NUCLEOTIDE SEQUENCE [LARGE SCALE GENOMIC DNA]</scope>
    <source>
        <strain evidence="8 9">Q3-56</strain>
    </source>
</reference>
<evidence type="ECO:0000259" key="7">
    <source>
        <dbReference type="Pfam" id="PF24517"/>
    </source>
</evidence>
<protein>
    <submittedName>
        <fullName evidence="8">DNRLRE domain-containing protein</fullName>
    </submittedName>
</protein>
<evidence type="ECO:0000256" key="2">
    <source>
        <dbReference type="ARBA" id="ARBA00022525"/>
    </source>
</evidence>
<dbReference type="Pfam" id="PF11721">
    <property type="entry name" value="Malectin"/>
    <property type="match status" value="1"/>
</dbReference>
<evidence type="ECO:0000256" key="4">
    <source>
        <dbReference type="SAM" id="SignalP"/>
    </source>
</evidence>
<dbReference type="InterPro" id="IPR021720">
    <property type="entry name" value="Malectin_dom"/>
</dbReference>
<comment type="subcellular location">
    <subcellularLocation>
        <location evidence="1">Secreted</location>
    </subcellularLocation>
</comment>
<dbReference type="SUPFAM" id="SSF49785">
    <property type="entry name" value="Galactose-binding domain-like"/>
    <property type="match status" value="1"/>
</dbReference>
<evidence type="ECO:0000313" key="9">
    <source>
        <dbReference type="Proteomes" id="UP000612680"/>
    </source>
</evidence>
<dbReference type="RefSeq" id="WP_204660273.1">
    <property type="nucleotide sequence ID" value="NZ_CP056775.1"/>
</dbReference>
<dbReference type="PANTHER" id="PTHR42754:SF1">
    <property type="entry name" value="LIPOPROTEIN"/>
    <property type="match status" value="1"/>
</dbReference>
<evidence type="ECO:0000313" key="8">
    <source>
        <dbReference type="EMBL" id="QRQ99512.1"/>
    </source>
</evidence>
<evidence type="ECO:0000259" key="5">
    <source>
        <dbReference type="Pfam" id="PF11721"/>
    </source>
</evidence>
<accession>A0ABX7I0Z3</accession>
<gene>
    <name evidence="8" type="ORF">HWI92_00585</name>
</gene>
<feature type="domain" description="Malectin" evidence="5">
    <location>
        <begin position="443"/>
        <end position="581"/>
    </location>
</feature>
<dbReference type="InterPro" id="IPR055372">
    <property type="entry name" value="CBM96"/>
</dbReference>
<organism evidence="8 9">
    <name type="scientific">Dyadobacter sandarakinus</name>
    <dbReference type="NCBI Taxonomy" id="2747268"/>
    <lineage>
        <taxon>Bacteria</taxon>
        <taxon>Pseudomonadati</taxon>
        <taxon>Bacteroidota</taxon>
        <taxon>Cytophagia</taxon>
        <taxon>Cytophagales</taxon>
        <taxon>Spirosomataceae</taxon>
        <taxon>Dyadobacter</taxon>
    </lineage>
</organism>